<evidence type="ECO:0000313" key="13">
    <source>
        <dbReference type="EMBL" id="BCS99262.1"/>
    </source>
</evidence>
<dbReference type="NCBIfam" id="TIGR02532">
    <property type="entry name" value="IV_pilin_GFxxxE"/>
    <property type="match status" value="1"/>
</dbReference>
<evidence type="ECO:0000256" key="3">
    <source>
        <dbReference type="ARBA" id="ARBA00022475"/>
    </source>
</evidence>
<dbReference type="PROSITE" id="PS00409">
    <property type="entry name" value="PROKAR_NTER_METHYL"/>
    <property type="match status" value="1"/>
</dbReference>
<proteinExistence type="inferred from homology"/>
<evidence type="ECO:0000256" key="7">
    <source>
        <dbReference type="ARBA" id="ARBA00022989"/>
    </source>
</evidence>
<evidence type="ECO:0000256" key="1">
    <source>
        <dbReference type="ARBA" id="ARBA00004377"/>
    </source>
</evidence>
<feature type="domain" description="General secretion pathway GspH" evidence="12">
    <location>
        <begin position="42"/>
        <end position="158"/>
    </location>
</feature>
<evidence type="ECO:0000256" key="2">
    <source>
        <dbReference type="ARBA" id="ARBA00021549"/>
    </source>
</evidence>
<keyword evidence="8 11" id="KW-0472">Membrane</keyword>
<dbReference type="Proteomes" id="UP001320148">
    <property type="component" value="Chromosome"/>
</dbReference>
<dbReference type="RefSeq" id="WP_236890605.1">
    <property type="nucleotide sequence ID" value="NZ_AP024488.1"/>
</dbReference>
<organism evidence="13 14">
    <name type="scientific">Desulfoluna limicola</name>
    <dbReference type="NCBI Taxonomy" id="2810562"/>
    <lineage>
        <taxon>Bacteria</taxon>
        <taxon>Pseudomonadati</taxon>
        <taxon>Thermodesulfobacteriota</taxon>
        <taxon>Desulfobacteria</taxon>
        <taxon>Desulfobacterales</taxon>
        <taxon>Desulfolunaceae</taxon>
        <taxon>Desulfoluna</taxon>
    </lineage>
</organism>
<feature type="transmembrane region" description="Helical" evidence="11">
    <location>
        <begin position="12"/>
        <end position="30"/>
    </location>
</feature>
<dbReference type="SUPFAM" id="SSF54523">
    <property type="entry name" value="Pili subunits"/>
    <property type="match status" value="1"/>
</dbReference>
<name>A0ABM7PP39_9BACT</name>
<keyword evidence="4" id="KW-0488">Methylation</keyword>
<sequence>MKNQRGFTLLELMVAVALIAIVASVAVPSWREFVANRRTAGASREILNALQHTRMKAIKEGQTITVIYTDIHGIAISEPSDGSTGAFEKAFISWGENGDGTPETIEIFEVPRNVQCDTNQGSMAYNSRGILLATNSGTVRTWSSLTKREYSVVINNLGTLRQASGIHL</sequence>
<gene>
    <name evidence="13" type="ORF">DSLASN_48940</name>
</gene>
<keyword evidence="7 11" id="KW-1133">Transmembrane helix</keyword>
<reference evidence="13 14" key="1">
    <citation type="submission" date="2021-02" db="EMBL/GenBank/DDBJ databases">
        <title>Complete genome of Desulfoluna sp. strain ASN36.</title>
        <authorList>
            <person name="Takahashi A."/>
            <person name="Kojima H."/>
            <person name="Fukui M."/>
        </authorList>
    </citation>
    <scope>NUCLEOTIDE SEQUENCE [LARGE SCALE GENOMIC DNA]</scope>
    <source>
        <strain evidence="13 14">ASN36</strain>
    </source>
</reference>
<keyword evidence="5" id="KW-0997">Cell inner membrane</keyword>
<comment type="similarity">
    <text evidence="9">Belongs to the GSP H family.</text>
</comment>
<evidence type="ECO:0000256" key="4">
    <source>
        <dbReference type="ARBA" id="ARBA00022481"/>
    </source>
</evidence>
<evidence type="ECO:0000313" key="14">
    <source>
        <dbReference type="Proteomes" id="UP001320148"/>
    </source>
</evidence>
<keyword evidence="6 11" id="KW-0812">Transmembrane</keyword>
<dbReference type="Gene3D" id="3.30.700.10">
    <property type="entry name" value="Glycoprotein, Type 4 Pilin"/>
    <property type="match status" value="1"/>
</dbReference>
<comment type="subcellular location">
    <subcellularLocation>
        <location evidence="1">Cell inner membrane</location>
        <topology evidence="1">Single-pass membrane protein</topology>
    </subcellularLocation>
</comment>
<keyword evidence="14" id="KW-1185">Reference proteome</keyword>
<evidence type="ECO:0000256" key="10">
    <source>
        <dbReference type="ARBA" id="ARBA00030775"/>
    </source>
</evidence>
<evidence type="ECO:0000256" key="8">
    <source>
        <dbReference type="ARBA" id="ARBA00023136"/>
    </source>
</evidence>
<keyword evidence="3" id="KW-1003">Cell membrane</keyword>
<dbReference type="Pfam" id="PF07963">
    <property type="entry name" value="N_methyl"/>
    <property type="match status" value="1"/>
</dbReference>
<evidence type="ECO:0000256" key="5">
    <source>
        <dbReference type="ARBA" id="ARBA00022519"/>
    </source>
</evidence>
<dbReference type="InterPro" id="IPR045584">
    <property type="entry name" value="Pilin-like"/>
</dbReference>
<evidence type="ECO:0000259" key="12">
    <source>
        <dbReference type="Pfam" id="PF12019"/>
    </source>
</evidence>
<dbReference type="InterPro" id="IPR022346">
    <property type="entry name" value="T2SS_GspH"/>
</dbReference>
<evidence type="ECO:0000256" key="11">
    <source>
        <dbReference type="SAM" id="Phobius"/>
    </source>
</evidence>
<evidence type="ECO:0000256" key="9">
    <source>
        <dbReference type="ARBA" id="ARBA00025772"/>
    </source>
</evidence>
<dbReference type="InterPro" id="IPR012902">
    <property type="entry name" value="N_methyl_site"/>
</dbReference>
<dbReference type="EMBL" id="AP024488">
    <property type="protein sequence ID" value="BCS99262.1"/>
    <property type="molecule type" value="Genomic_DNA"/>
</dbReference>
<accession>A0ABM7PP39</accession>
<dbReference type="Pfam" id="PF12019">
    <property type="entry name" value="GspH"/>
    <property type="match status" value="1"/>
</dbReference>
<evidence type="ECO:0000256" key="6">
    <source>
        <dbReference type="ARBA" id="ARBA00022692"/>
    </source>
</evidence>
<protein>
    <recommendedName>
        <fullName evidence="2">Type II secretion system protein H</fullName>
    </recommendedName>
    <alternativeName>
        <fullName evidence="10">General secretion pathway protein H</fullName>
    </alternativeName>
</protein>